<protein>
    <submittedName>
        <fullName evidence="2">Uncharacterized protein</fullName>
    </submittedName>
</protein>
<evidence type="ECO:0000313" key="2">
    <source>
        <dbReference type="EMBL" id="KAK4133942.1"/>
    </source>
</evidence>
<dbReference type="AlphaFoldDB" id="A0AAN6ZD61"/>
<gene>
    <name evidence="2" type="ORF">BT67DRAFT_381493</name>
</gene>
<dbReference type="EMBL" id="MU853410">
    <property type="protein sequence ID" value="KAK4133942.1"/>
    <property type="molecule type" value="Genomic_DNA"/>
</dbReference>
<feature type="compositionally biased region" description="Acidic residues" evidence="1">
    <location>
        <begin position="77"/>
        <end position="99"/>
    </location>
</feature>
<evidence type="ECO:0000256" key="1">
    <source>
        <dbReference type="SAM" id="MobiDB-lite"/>
    </source>
</evidence>
<sequence>MPPKRAPTGASSQAKKSRASTDSTDGPPADLPAIPRNKRWAPVSASGNADDDYKLFVHNPVTAYNFVCMCQPPFLNGDDDDEDDDDEDDDDEEDEDEDERNGAGTGKRPRCDGGDTCLCEKPAAEHPDHVWKLSAAGKRKFFTQRTHEQMRCPDNFNMYTFNDHMGYGILELLQNLVLDFSEAAGNYKEQWAVCEGTAFFLKTDLAAAITRIDDGETVDATFQLIGRLFLSMLATLERENLLGKDSPIPNLGLIMAIFMTLPSDLAPYGLLDDSKKEAIGPAKDKKKWQPHTFHHQILAYARKYDIDLVGPHNIADAVAEAEPDADLPAPASNTGKADPFGFAKGLKAYTNQCGGITGFMVGKTPRTPIGGDTLDITTWTSDERKRKSFDKKDPLGKAEIDAIKNGLVMSLG</sequence>
<comment type="caution">
    <text evidence="2">The sequence shown here is derived from an EMBL/GenBank/DDBJ whole genome shotgun (WGS) entry which is preliminary data.</text>
</comment>
<proteinExistence type="predicted"/>
<reference evidence="2" key="2">
    <citation type="submission" date="2023-05" db="EMBL/GenBank/DDBJ databases">
        <authorList>
            <consortium name="Lawrence Berkeley National Laboratory"/>
            <person name="Steindorff A."/>
            <person name="Hensen N."/>
            <person name="Bonometti L."/>
            <person name="Westerberg I."/>
            <person name="Brannstrom I.O."/>
            <person name="Guillou S."/>
            <person name="Cros-Aarteil S."/>
            <person name="Calhoun S."/>
            <person name="Haridas S."/>
            <person name="Kuo A."/>
            <person name="Mondo S."/>
            <person name="Pangilinan J."/>
            <person name="Riley R."/>
            <person name="Labutti K."/>
            <person name="Andreopoulos B."/>
            <person name="Lipzen A."/>
            <person name="Chen C."/>
            <person name="Yanf M."/>
            <person name="Daum C."/>
            <person name="Ng V."/>
            <person name="Clum A."/>
            <person name="Ohm R."/>
            <person name="Martin F."/>
            <person name="Silar P."/>
            <person name="Natvig D."/>
            <person name="Lalanne C."/>
            <person name="Gautier V."/>
            <person name="Ament-Velasquez S.L."/>
            <person name="Kruys A."/>
            <person name="Hutchinson M.I."/>
            <person name="Powell A.J."/>
            <person name="Barry K."/>
            <person name="Miller A.N."/>
            <person name="Grigoriev I.V."/>
            <person name="Debuchy R."/>
            <person name="Gladieux P."/>
            <person name="Thoren M.H."/>
            <person name="Johannesson H."/>
        </authorList>
    </citation>
    <scope>NUCLEOTIDE SEQUENCE</scope>
    <source>
        <strain evidence="2">CBS 123565</strain>
    </source>
</reference>
<feature type="region of interest" description="Disordered" evidence="1">
    <location>
        <begin position="1"/>
        <end position="50"/>
    </location>
</feature>
<keyword evidence="3" id="KW-1185">Reference proteome</keyword>
<name>A0AAN6ZD61_9PEZI</name>
<evidence type="ECO:0000313" key="3">
    <source>
        <dbReference type="Proteomes" id="UP001304895"/>
    </source>
</evidence>
<reference evidence="2" key="1">
    <citation type="journal article" date="2023" name="Mol. Phylogenet. Evol.">
        <title>Genome-scale phylogeny and comparative genomics of the fungal order Sordariales.</title>
        <authorList>
            <person name="Hensen N."/>
            <person name="Bonometti L."/>
            <person name="Westerberg I."/>
            <person name="Brannstrom I.O."/>
            <person name="Guillou S."/>
            <person name="Cros-Aarteil S."/>
            <person name="Calhoun S."/>
            <person name="Haridas S."/>
            <person name="Kuo A."/>
            <person name="Mondo S."/>
            <person name="Pangilinan J."/>
            <person name="Riley R."/>
            <person name="LaButti K."/>
            <person name="Andreopoulos B."/>
            <person name="Lipzen A."/>
            <person name="Chen C."/>
            <person name="Yan M."/>
            <person name="Daum C."/>
            <person name="Ng V."/>
            <person name="Clum A."/>
            <person name="Steindorff A."/>
            <person name="Ohm R.A."/>
            <person name="Martin F."/>
            <person name="Silar P."/>
            <person name="Natvig D.O."/>
            <person name="Lalanne C."/>
            <person name="Gautier V."/>
            <person name="Ament-Velasquez S.L."/>
            <person name="Kruys A."/>
            <person name="Hutchinson M.I."/>
            <person name="Powell A.J."/>
            <person name="Barry K."/>
            <person name="Miller A.N."/>
            <person name="Grigoriev I.V."/>
            <person name="Debuchy R."/>
            <person name="Gladieux P."/>
            <person name="Hiltunen Thoren M."/>
            <person name="Johannesson H."/>
        </authorList>
    </citation>
    <scope>NUCLEOTIDE SEQUENCE</scope>
    <source>
        <strain evidence="2">CBS 123565</strain>
    </source>
</reference>
<accession>A0AAN6ZD61</accession>
<feature type="compositionally biased region" description="Polar residues" evidence="1">
    <location>
        <begin position="9"/>
        <end position="24"/>
    </location>
</feature>
<organism evidence="2 3">
    <name type="scientific">Trichocladium antarcticum</name>
    <dbReference type="NCBI Taxonomy" id="1450529"/>
    <lineage>
        <taxon>Eukaryota</taxon>
        <taxon>Fungi</taxon>
        <taxon>Dikarya</taxon>
        <taxon>Ascomycota</taxon>
        <taxon>Pezizomycotina</taxon>
        <taxon>Sordariomycetes</taxon>
        <taxon>Sordariomycetidae</taxon>
        <taxon>Sordariales</taxon>
        <taxon>Chaetomiaceae</taxon>
        <taxon>Trichocladium</taxon>
    </lineage>
</organism>
<feature type="region of interest" description="Disordered" evidence="1">
    <location>
        <begin position="75"/>
        <end position="109"/>
    </location>
</feature>
<dbReference type="Proteomes" id="UP001304895">
    <property type="component" value="Unassembled WGS sequence"/>
</dbReference>